<evidence type="ECO:0000259" key="1">
    <source>
        <dbReference type="Pfam" id="PF24732"/>
    </source>
</evidence>
<comment type="caution">
    <text evidence="2">The sequence shown here is derived from an EMBL/GenBank/DDBJ whole genome shotgun (WGS) entry which is preliminary data.</text>
</comment>
<dbReference type="InterPro" id="IPR056925">
    <property type="entry name" value="ParE-like"/>
</dbReference>
<dbReference type="AlphaFoldDB" id="A0A928Z6H9"/>
<proteinExistence type="predicted"/>
<evidence type="ECO:0000313" key="2">
    <source>
        <dbReference type="EMBL" id="MBE9033032.1"/>
    </source>
</evidence>
<dbReference type="Pfam" id="PF24732">
    <property type="entry name" value="ParE_like"/>
    <property type="match status" value="1"/>
</dbReference>
<sequence>MSSQGLAGVDLRRLPQAICEQAQGIWRRIQAGVHPGAIGGKWLRGDRGLMRVPVGYRYRLLMRRGARGFEPTKLLSHESYNAVSRRNCG</sequence>
<dbReference type="Proteomes" id="UP000625316">
    <property type="component" value="Unassembled WGS sequence"/>
</dbReference>
<feature type="domain" description="ParE-like toxin" evidence="1">
    <location>
        <begin position="17"/>
        <end position="81"/>
    </location>
</feature>
<reference evidence="2" key="1">
    <citation type="submission" date="2020-10" db="EMBL/GenBank/DDBJ databases">
        <authorList>
            <person name="Castelo-Branco R."/>
            <person name="Eusebio N."/>
            <person name="Adriana R."/>
            <person name="Vieira A."/>
            <person name="Brugerolle De Fraissinette N."/>
            <person name="Rezende De Castro R."/>
            <person name="Schneider M.P."/>
            <person name="Vasconcelos V."/>
            <person name="Leao P.N."/>
        </authorList>
    </citation>
    <scope>NUCLEOTIDE SEQUENCE</scope>
    <source>
        <strain evidence="2">LEGE 11480</strain>
    </source>
</reference>
<gene>
    <name evidence="2" type="ORF">IQ266_25170</name>
</gene>
<protein>
    <recommendedName>
        <fullName evidence="1">ParE-like toxin domain-containing protein</fullName>
    </recommendedName>
</protein>
<accession>A0A928Z6H9</accession>
<dbReference type="EMBL" id="JADEXQ010000144">
    <property type="protein sequence ID" value="MBE9033032.1"/>
    <property type="molecule type" value="Genomic_DNA"/>
</dbReference>
<evidence type="ECO:0000313" key="3">
    <source>
        <dbReference type="Proteomes" id="UP000625316"/>
    </source>
</evidence>
<keyword evidence="3" id="KW-1185">Reference proteome</keyword>
<organism evidence="2 3">
    <name type="scientific">Romeriopsis navalis LEGE 11480</name>
    <dbReference type="NCBI Taxonomy" id="2777977"/>
    <lineage>
        <taxon>Bacteria</taxon>
        <taxon>Bacillati</taxon>
        <taxon>Cyanobacteriota</taxon>
        <taxon>Cyanophyceae</taxon>
        <taxon>Leptolyngbyales</taxon>
        <taxon>Leptolyngbyaceae</taxon>
        <taxon>Romeriopsis</taxon>
        <taxon>Romeriopsis navalis</taxon>
    </lineage>
</organism>
<name>A0A928Z6H9_9CYAN</name>